<protein>
    <submittedName>
        <fullName evidence="5">ABC transporter ATP-binding protein</fullName>
    </submittedName>
</protein>
<dbReference type="RefSeq" id="WP_349961219.1">
    <property type="nucleotide sequence ID" value="NZ_CP157961.1"/>
</dbReference>
<dbReference type="PANTHER" id="PTHR45772">
    <property type="entry name" value="CONSERVED COMPONENT OF ABC TRANSPORTER FOR NATURAL AMINO ACIDS-RELATED"/>
    <property type="match status" value="1"/>
</dbReference>
<dbReference type="SMART" id="SM00382">
    <property type="entry name" value="AAA"/>
    <property type="match status" value="1"/>
</dbReference>
<dbReference type="Pfam" id="PF00005">
    <property type="entry name" value="ABC_tran"/>
    <property type="match status" value="1"/>
</dbReference>
<dbReference type="InterPro" id="IPR027417">
    <property type="entry name" value="P-loop_NTPase"/>
</dbReference>
<accession>A0AAU7S1Z9</accession>
<evidence type="ECO:0000313" key="5">
    <source>
        <dbReference type="EMBL" id="XBT96514.1"/>
    </source>
</evidence>
<feature type="domain" description="ABC transporter" evidence="4">
    <location>
        <begin position="19"/>
        <end position="252"/>
    </location>
</feature>
<geneLocation type="plasmid" evidence="5">
    <name>unnamed1</name>
</geneLocation>
<dbReference type="GO" id="GO:0016887">
    <property type="term" value="F:ATP hydrolysis activity"/>
    <property type="evidence" value="ECO:0007669"/>
    <property type="project" value="InterPro"/>
</dbReference>
<dbReference type="Pfam" id="PF12399">
    <property type="entry name" value="BCA_ABC_TP_C"/>
    <property type="match status" value="1"/>
</dbReference>
<organism evidence="5">
    <name type="scientific">Rhizobium sp. ZPR3</name>
    <dbReference type="NCBI Taxonomy" id="3158967"/>
    <lineage>
        <taxon>Bacteria</taxon>
        <taxon>Pseudomonadati</taxon>
        <taxon>Pseudomonadota</taxon>
        <taxon>Alphaproteobacteria</taxon>
        <taxon>Hyphomicrobiales</taxon>
        <taxon>Rhizobiaceae</taxon>
        <taxon>Rhizobium/Agrobacterium group</taxon>
        <taxon>Rhizobium</taxon>
    </lineage>
</organism>
<dbReference type="GO" id="GO:0005304">
    <property type="term" value="F:L-valine transmembrane transporter activity"/>
    <property type="evidence" value="ECO:0007669"/>
    <property type="project" value="TreeGrafter"/>
</dbReference>
<dbReference type="PANTHER" id="PTHR45772:SF7">
    <property type="entry name" value="AMINO ACID ABC TRANSPORTER ATP-BINDING PROTEIN"/>
    <property type="match status" value="1"/>
</dbReference>
<dbReference type="GO" id="GO:0005886">
    <property type="term" value="C:plasma membrane"/>
    <property type="evidence" value="ECO:0007669"/>
    <property type="project" value="TreeGrafter"/>
</dbReference>
<dbReference type="GO" id="GO:0015192">
    <property type="term" value="F:L-phenylalanine transmembrane transporter activity"/>
    <property type="evidence" value="ECO:0007669"/>
    <property type="project" value="TreeGrafter"/>
</dbReference>
<sequence>MGKAIVQGQEGHRPRGEFLSAKGIHKRFGALVVLENLDFSMGDGDAVGIVGPNGAGKTTLLSALAGAFPLNAGTISFDGRNVTALTAADRCRSGLVRTHQIPKPFSGMTTFENVFVAASHGKASSRDEAYERVVDSLRLCGMLGVANRRADTLGLLDRKRLELARALATSPRLLLLDEIGGGLTDGEASELVGTILELRRRGIGIVWIEHIVHILLQVVERLICMDAGKIIADGDPKAVMSDAEVVRAYLGGAPA</sequence>
<evidence type="ECO:0000259" key="4">
    <source>
        <dbReference type="PROSITE" id="PS50893"/>
    </source>
</evidence>
<evidence type="ECO:0000256" key="1">
    <source>
        <dbReference type="ARBA" id="ARBA00022448"/>
    </source>
</evidence>
<dbReference type="GO" id="GO:0005524">
    <property type="term" value="F:ATP binding"/>
    <property type="evidence" value="ECO:0007669"/>
    <property type="project" value="UniProtKB-KW"/>
</dbReference>
<keyword evidence="2" id="KW-0547">Nucleotide-binding</keyword>
<dbReference type="PROSITE" id="PS50893">
    <property type="entry name" value="ABC_TRANSPORTER_2"/>
    <property type="match status" value="1"/>
</dbReference>
<keyword evidence="3 5" id="KW-0067">ATP-binding</keyword>
<dbReference type="SUPFAM" id="SSF52540">
    <property type="entry name" value="P-loop containing nucleoside triphosphate hydrolases"/>
    <property type="match status" value="1"/>
</dbReference>
<evidence type="ECO:0000256" key="3">
    <source>
        <dbReference type="ARBA" id="ARBA00022840"/>
    </source>
</evidence>
<name>A0AAU7S1Z9_9HYPH</name>
<dbReference type="InterPro" id="IPR003593">
    <property type="entry name" value="AAA+_ATPase"/>
</dbReference>
<keyword evidence="5" id="KW-0614">Plasmid</keyword>
<dbReference type="InterPro" id="IPR003439">
    <property type="entry name" value="ABC_transporter-like_ATP-bd"/>
</dbReference>
<keyword evidence="1" id="KW-0813">Transport</keyword>
<dbReference type="GO" id="GO:0042941">
    <property type="term" value="P:D-alanine transmembrane transport"/>
    <property type="evidence" value="ECO:0007669"/>
    <property type="project" value="TreeGrafter"/>
</dbReference>
<evidence type="ECO:0000256" key="2">
    <source>
        <dbReference type="ARBA" id="ARBA00022741"/>
    </source>
</evidence>
<dbReference type="EMBL" id="CP157961">
    <property type="protein sequence ID" value="XBT96514.1"/>
    <property type="molecule type" value="Genomic_DNA"/>
</dbReference>
<proteinExistence type="predicted"/>
<dbReference type="GO" id="GO:1903806">
    <property type="term" value="P:L-isoleucine import across plasma membrane"/>
    <property type="evidence" value="ECO:0007669"/>
    <property type="project" value="TreeGrafter"/>
</dbReference>
<dbReference type="AlphaFoldDB" id="A0AAU7S1Z9"/>
<dbReference type="Gene3D" id="3.40.50.300">
    <property type="entry name" value="P-loop containing nucleotide triphosphate hydrolases"/>
    <property type="match status" value="1"/>
</dbReference>
<gene>
    <name evidence="5" type="ORF">ABM479_23655</name>
</gene>
<dbReference type="InterPro" id="IPR051120">
    <property type="entry name" value="ABC_AA/LPS_Transport"/>
</dbReference>
<reference evidence="5" key="1">
    <citation type="submission" date="2024-06" db="EMBL/GenBank/DDBJ databases">
        <authorList>
            <person name="Li T."/>
            <person name="Gao R."/>
        </authorList>
    </citation>
    <scope>NUCLEOTIDE SEQUENCE</scope>
    <source>
        <strain evidence="5">ZPR3</strain>
        <plasmid evidence="5">unnamed1</plasmid>
    </source>
</reference>
<dbReference type="GO" id="GO:1903805">
    <property type="term" value="P:L-valine import across plasma membrane"/>
    <property type="evidence" value="ECO:0007669"/>
    <property type="project" value="TreeGrafter"/>
</dbReference>
<dbReference type="GO" id="GO:0015808">
    <property type="term" value="P:L-alanine transport"/>
    <property type="evidence" value="ECO:0007669"/>
    <property type="project" value="TreeGrafter"/>
</dbReference>
<dbReference type="GO" id="GO:0015188">
    <property type="term" value="F:L-isoleucine transmembrane transporter activity"/>
    <property type="evidence" value="ECO:0007669"/>
    <property type="project" value="TreeGrafter"/>
</dbReference>
<dbReference type="InterPro" id="IPR032823">
    <property type="entry name" value="BCA_ABC_TP_C"/>
</dbReference>